<feature type="transmembrane region" description="Helical" evidence="8">
    <location>
        <begin position="185"/>
        <end position="206"/>
    </location>
</feature>
<accession>A0A1H8IMY2</accession>
<evidence type="ECO:0000256" key="3">
    <source>
        <dbReference type="ARBA" id="ARBA00023136"/>
    </source>
</evidence>
<evidence type="ECO:0000313" key="11">
    <source>
        <dbReference type="EMBL" id="SEN69008.1"/>
    </source>
</evidence>
<evidence type="ECO:0000256" key="2">
    <source>
        <dbReference type="ARBA" id="ARBA00022475"/>
    </source>
</evidence>
<evidence type="ECO:0000256" key="6">
    <source>
        <dbReference type="PROSITE-ProRule" id="PRU00284"/>
    </source>
</evidence>
<keyword evidence="4 6" id="KW-0807">Transducer</keyword>
<feature type="region of interest" description="Disordered" evidence="7">
    <location>
        <begin position="528"/>
        <end position="549"/>
    </location>
</feature>
<dbReference type="SMART" id="SM00283">
    <property type="entry name" value="MA"/>
    <property type="match status" value="1"/>
</dbReference>
<evidence type="ECO:0000313" key="12">
    <source>
        <dbReference type="Proteomes" id="UP000199300"/>
    </source>
</evidence>
<name>A0A1H8IMY2_9BACI</name>
<dbReference type="PANTHER" id="PTHR32089">
    <property type="entry name" value="METHYL-ACCEPTING CHEMOTAXIS PROTEIN MCPB"/>
    <property type="match status" value="1"/>
</dbReference>
<feature type="domain" description="Methyl-accepting transducer" evidence="9">
    <location>
        <begin position="280"/>
        <end position="537"/>
    </location>
</feature>
<dbReference type="SMART" id="SM00304">
    <property type="entry name" value="HAMP"/>
    <property type="match status" value="1"/>
</dbReference>
<gene>
    <name evidence="11" type="ORF">SAMN04488134_101645</name>
</gene>
<dbReference type="SUPFAM" id="SSF58104">
    <property type="entry name" value="Methyl-accepting chemotaxis protein (MCP) signaling domain"/>
    <property type="match status" value="1"/>
</dbReference>
<keyword evidence="3 8" id="KW-0472">Membrane</keyword>
<comment type="similarity">
    <text evidence="5">Belongs to the methyl-accepting chemotaxis (MCP) protein family.</text>
</comment>
<reference evidence="11 12" key="1">
    <citation type="submission" date="2016-10" db="EMBL/GenBank/DDBJ databases">
        <authorList>
            <person name="de Groot N.N."/>
        </authorList>
    </citation>
    <scope>NUCLEOTIDE SEQUENCE [LARGE SCALE GENOMIC DNA]</scope>
    <source>
        <strain evidence="11 12">CGMCC 1.10434</strain>
    </source>
</reference>
<dbReference type="CDD" id="cd06225">
    <property type="entry name" value="HAMP"/>
    <property type="match status" value="1"/>
</dbReference>
<dbReference type="AlphaFoldDB" id="A0A1H8IMY2"/>
<dbReference type="STRING" id="872970.SAMN04488134_101645"/>
<dbReference type="InterPro" id="IPR024478">
    <property type="entry name" value="HlyB_4HB_MCP"/>
</dbReference>
<dbReference type="GO" id="GO:0005886">
    <property type="term" value="C:plasma membrane"/>
    <property type="evidence" value="ECO:0007669"/>
    <property type="project" value="UniProtKB-SubCell"/>
</dbReference>
<dbReference type="PROSITE" id="PS50885">
    <property type="entry name" value="HAMP"/>
    <property type="match status" value="1"/>
</dbReference>
<dbReference type="RefSeq" id="WP_177178182.1">
    <property type="nucleotide sequence ID" value="NZ_FODJ01000001.1"/>
</dbReference>
<comment type="subcellular location">
    <subcellularLocation>
        <location evidence="1">Cell membrane</location>
    </subcellularLocation>
</comment>
<dbReference type="InterPro" id="IPR004090">
    <property type="entry name" value="Chemotax_Me-accpt_rcpt"/>
</dbReference>
<feature type="domain" description="HAMP" evidence="10">
    <location>
        <begin position="208"/>
        <end position="261"/>
    </location>
</feature>
<dbReference type="GO" id="GO:0007165">
    <property type="term" value="P:signal transduction"/>
    <property type="evidence" value="ECO:0007669"/>
    <property type="project" value="UniProtKB-KW"/>
</dbReference>
<dbReference type="Pfam" id="PF00672">
    <property type="entry name" value="HAMP"/>
    <property type="match status" value="1"/>
</dbReference>
<dbReference type="Gene3D" id="1.10.287.950">
    <property type="entry name" value="Methyl-accepting chemotaxis protein"/>
    <property type="match status" value="1"/>
</dbReference>
<sequence length="566" mass="61744">MKLTIRKKMSAAFASVLLLILIIGGLSFVGMRSINSELNDMYAHHVQGINLIKEAEVQLLSIERARNNLLITNHQDQREIFANQLTESHDLFVEAIDQSEPLMFTNTGLEHINNIRTLLEDLVESEAVIVDYALNGNANQAGAFRNISANLISQIESEVDEIVNIKNELAQEAETRSTGIFSSTMAIFIIVLILAVVIVLVVLFIIDRTITKPINQVNGMAKQLAEGNFNIEPLQVKSKDELRTLAESVNTMLKNIRHLLQAIHTSAEEVASSSEQLTAISQQSASISGEVAHTMESLAEGANAQATDTEEATKHVADIGRLLEKNNHAITTVITASQSINEKKSTGSKIVEQLVGQTKKNTKETDLVYQNIMENNQSAAKIEAASEMIQGIADQTGLLALNAAIEAARAGEQGKGFAVVADEIRKLADQSNQFTQDILSVISELRNKSNESVDKMKTMKEMMNSQASYVSNTSNIFHQISDAITETDQAVKQLNQVAASLDRNKESTLGVVENLAAIAEENAASTEQVASAVDEQEASSKEISSSSENLSKISNELNELVQKFKL</sequence>
<dbReference type="GO" id="GO:0004888">
    <property type="term" value="F:transmembrane signaling receptor activity"/>
    <property type="evidence" value="ECO:0007669"/>
    <property type="project" value="InterPro"/>
</dbReference>
<dbReference type="EMBL" id="FODJ01000001">
    <property type="protein sequence ID" value="SEN69008.1"/>
    <property type="molecule type" value="Genomic_DNA"/>
</dbReference>
<dbReference type="InterPro" id="IPR003660">
    <property type="entry name" value="HAMP_dom"/>
</dbReference>
<evidence type="ECO:0000256" key="8">
    <source>
        <dbReference type="SAM" id="Phobius"/>
    </source>
</evidence>
<dbReference type="Pfam" id="PF12729">
    <property type="entry name" value="4HB_MCP_1"/>
    <property type="match status" value="1"/>
</dbReference>
<evidence type="ECO:0000256" key="4">
    <source>
        <dbReference type="ARBA" id="ARBA00023224"/>
    </source>
</evidence>
<evidence type="ECO:0000256" key="7">
    <source>
        <dbReference type="SAM" id="MobiDB-lite"/>
    </source>
</evidence>
<keyword evidence="8" id="KW-1133">Transmembrane helix</keyword>
<dbReference type="InterPro" id="IPR004089">
    <property type="entry name" value="MCPsignal_dom"/>
</dbReference>
<dbReference type="GO" id="GO:0006935">
    <property type="term" value="P:chemotaxis"/>
    <property type="evidence" value="ECO:0007669"/>
    <property type="project" value="InterPro"/>
</dbReference>
<organism evidence="11 12">
    <name type="scientific">Amphibacillus marinus</name>
    <dbReference type="NCBI Taxonomy" id="872970"/>
    <lineage>
        <taxon>Bacteria</taxon>
        <taxon>Bacillati</taxon>
        <taxon>Bacillota</taxon>
        <taxon>Bacilli</taxon>
        <taxon>Bacillales</taxon>
        <taxon>Bacillaceae</taxon>
        <taxon>Amphibacillus</taxon>
    </lineage>
</organism>
<keyword evidence="8" id="KW-0812">Transmembrane</keyword>
<protein>
    <submittedName>
        <fullName evidence="11">Methyl-accepting chemotaxis protein</fullName>
    </submittedName>
</protein>
<dbReference type="Proteomes" id="UP000199300">
    <property type="component" value="Unassembled WGS sequence"/>
</dbReference>
<evidence type="ECO:0000256" key="1">
    <source>
        <dbReference type="ARBA" id="ARBA00004236"/>
    </source>
</evidence>
<dbReference type="Gene3D" id="6.10.340.10">
    <property type="match status" value="1"/>
</dbReference>
<dbReference type="Pfam" id="PF00015">
    <property type="entry name" value="MCPsignal"/>
    <property type="match status" value="1"/>
</dbReference>
<dbReference type="PROSITE" id="PS50111">
    <property type="entry name" value="CHEMOTAXIS_TRANSDUC_2"/>
    <property type="match status" value="1"/>
</dbReference>
<keyword evidence="2" id="KW-1003">Cell membrane</keyword>
<proteinExistence type="inferred from homology"/>
<keyword evidence="12" id="KW-1185">Reference proteome</keyword>
<evidence type="ECO:0000259" key="9">
    <source>
        <dbReference type="PROSITE" id="PS50111"/>
    </source>
</evidence>
<dbReference type="PRINTS" id="PR00260">
    <property type="entry name" value="CHEMTRNSDUCR"/>
</dbReference>
<evidence type="ECO:0000256" key="5">
    <source>
        <dbReference type="ARBA" id="ARBA00029447"/>
    </source>
</evidence>
<evidence type="ECO:0000259" key="10">
    <source>
        <dbReference type="PROSITE" id="PS50885"/>
    </source>
</evidence>
<dbReference type="PANTHER" id="PTHR32089:SF112">
    <property type="entry name" value="LYSOZYME-LIKE PROTEIN-RELATED"/>
    <property type="match status" value="1"/>
</dbReference>